<dbReference type="UniPathway" id="UPA00378"/>
<dbReference type="GO" id="GO:0016740">
    <property type="term" value="F:transferase activity"/>
    <property type="evidence" value="ECO:0007669"/>
    <property type="project" value="UniProtKB-KW"/>
</dbReference>
<evidence type="ECO:0000313" key="2">
    <source>
        <dbReference type="EMBL" id="RZB68916.1"/>
    </source>
</evidence>
<dbReference type="EMBL" id="QZWG01000014">
    <property type="protein sequence ID" value="RZB68916.1"/>
    <property type="molecule type" value="Genomic_DNA"/>
</dbReference>
<accession>A0A445H5S2</accession>
<feature type="region of interest" description="Disordered" evidence="1">
    <location>
        <begin position="55"/>
        <end position="78"/>
    </location>
</feature>
<organism evidence="2 3">
    <name type="scientific">Glycine soja</name>
    <name type="common">Wild soybean</name>
    <dbReference type="NCBI Taxonomy" id="3848"/>
    <lineage>
        <taxon>Eukaryota</taxon>
        <taxon>Viridiplantae</taxon>
        <taxon>Streptophyta</taxon>
        <taxon>Embryophyta</taxon>
        <taxon>Tracheophyta</taxon>
        <taxon>Spermatophyta</taxon>
        <taxon>Magnoliopsida</taxon>
        <taxon>eudicotyledons</taxon>
        <taxon>Gunneridae</taxon>
        <taxon>Pentapetalae</taxon>
        <taxon>rosids</taxon>
        <taxon>fabids</taxon>
        <taxon>Fabales</taxon>
        <taxon>Fabaceae</taxon>
        <taxon>Papilionoideae</taxon>
        <taxon>50 kb inversion clade</taxon>
        <taxon>NPAAA clade</taxon>
        <taxon>indigoferoid/millettioid clade</taxon>
        <taxon>Phaseoleae</taxon>
        <taxon>Glycine</taxon>
        <taxon>Glycine subgen. Soja</taxon>
    </lineage>
</organism>
<keyword evidence="2" id="KW-0808">Transferase</keyword>
<sequence length="78" mass="8175">DPAAVVVDHSGYAVSATEGDHTLIASDDFININLLFSRYMQQAPVLKVLSASPTTFSANPKSKVTTPPSLTGTSIIQA</sequence>
<proteinExistence type="predicted"/>
<dbReference type="Proteomes" id="UP000289340">
    <property type="component" value="Chromosome 14"/>
</dbReference>
<evidence type="ECO:0000313" key="3">
    <source>
        <dbReference type="Proteomes" id="UP000289340"/>
    </source>
</evidence>
<gene>
    <name evidence="2" type="ORF">D0Y65_038624</name>
</gene>
<keyword evidence="3" id="KW-1185">Reference proteome</keyword>
<feature type="non-terminal residue" evidence="2">
    <location>
        <position position="1"/>
    </location>
</feature>
<protein>
    <submittedName>
        <fullName evidence="2">Dolichyl-diphosphooligosaccharide--protein glycosyltransferase 48 kDa subunit</fullName>
    </submittedName>
</protein>
<comment type="caution">
    <text evidence="2">The sequence shown here is derived from an EMBL/GenBank/DDBJ whole genome shotgun (WGS) entry which is preliminary data.</text>
</comment>
<evidence type="ECO:0000256" key="1">
    <source>
        <dbReference type="SAM" id="MobiDB-lite"/>
    </source>
</evidence>
<reference evidence="2 3" key="1">
    <citation type="submission" date="2018-09" db="EMBL/GenBank/DDBJ databases">
        <title>A high-quality reference genome of wild soybean provides a powerful tool to mine soybean genomes.</title>
        <authorList>
            <person name="Xie M."/>
            <person name="Chung C.Y.L."/>
            <person name="Li M.-W."/>
            <person name="Wong F.-L."/>
            <person name="Chan T.-F."/>
            <person name="Lam H.-M."/>
        </authorList>
    </citation>
    <scope>NUCLEOTIDE SEQUENCE [LARGE SCALE GENOMIC DNA]</scope>
    <source>
        <strain evidence="3">cv. W05</strain>
        <tissue evidence="2">Hypocotyl of etiolated seedlings</tissue>
    </source>
</reference>
<name>A0A445H5S2_GLYSO</name>
<dbReference type="AlphaFoldDB" id="A0A445H5S2"/>